<comment type="caution">
    <text evidence="2">The sequence shown here is derived from an EMBL/GenBank/DDBJ whole genome shotgun (WGS) entry which is preliminary data.</text>
</comment>
<sequence length="117" mass="13106">MYSKLAIVNAVIAISQLASAGHYMCYNGQYFTEEYVNTIANKCFGVSEGSVGGYPMGYENLQQNMRGNSFRKFPLLLSGVEWNGGDFQYFVASNGASESKKVFHKSSRLDELCPYRR</sequence>
<accession>A0A9W4DAW4</accession>
<proteinExistence type="predicted"/>
<dbReference type="EMBL" id="CAJHIT010000009">
    <property type="protein sequence ID" value="CAD6504495.1"/>
    <property type="molecule type" value="Genomic_DNA"/>
</dbReference>
<dbReference type="Proteomes" id="UP000683417">
    <property type="component" value="Unassembled WGS sequence"/>
</dbReference>
<name>A0A9W4DAW4_BLUGR</name>
<feature type="chain" id="PRO_5040840545" evidence="1">
    <location>
        <begin position="21"/>
        <end position="117"/>
    </location>
</feature>
<organism evidence="2 3">
    <name type="scientific">Blumeria graminis f. sp. triticale</name>
    <dbReference type="NCBI Taxonomy" id="1689686"/>
    <lineage>
        <taxon>Eukaryota</taxon>
        <taxon>Fungi</taxon>
        <taxon>Dikarya</taxon>
        <taxon>Ascomycota</taxon>
        <taxon>Pezizomycotina</taxon>
        <taxon>Leotiomycetes</taxon>
        <taxon>Erysiphales</taxon>
        <taxon>Erysiphaceae</taxon>
        <taxon>Blumeria</taxon>
    </lineage>
</organism>
<evidence type="ECO:0000313" key="2">
    <source>
        <dbReference type="EMBL" id="CAD6504495.1"/>
    </source>
</evidence>
<gene>
    <name evidence="2" type="ORF">BGTH12_LOCUS5853</name>
</gene>
<protein>
    <submittedName>
        <fullName evidence="2">BgTH12-00005</fullName>
    </submittedName>
</protein>
<evidence type="ECO:0000256" key="1">
    <source>
        <dbReference type="SAM" id="SignalP"/>
    </source>
</evidence>
<dbReference type="AlphaFoldDB" id="A0A9W4DAW4"/>
<reference evidence="2" key="1">
    <citation type="submission" date="2020-10" db="EMBL/GenBank/DDBJ databases">
        <authorList>
            <person name="Muller C M."/>
        </authorList>
    </citation>
    <scope>NUCLEOTIDE SEQUENCE</scope>
    <source>
        <strain evidence="2">THUN-12</strain>
    </source>
</reference>
<evidence type="ECO:0000313" key="3">
    <source>
        <dbReference type="Proteomes" id="UP000683417"/>
    </source>
</evidence>
<keyword evidence="1" id="KW-0732">Signal</keyword>
<feature type="signal peptide" evidence="1">
    <location>
        <begin position="1"/>
        <end position="20"/>
    </location>
</feature>